<dbReference type="Proteomes" id="UP001140293">
    <property type="component" value="Unassembled WGS sequence"/>
</dbReference>
<dbReference type="Gene3D" id="3.30.720.120">
    <property type="match status" value="1"/>
</dbReference>
<organism evidence="2 3">
    <name type="scientific">[Mycobacterium] manitobense</name>
    <dbReference type="NCBI Taxonomy" id="190147"/>
    <lineage>
        <taxon>Bacteria</taxon>
        <taxon>Bacillati</taxon>
        <taxon>Actinomycetota</taxon>
        <taxon>Actinomycetes</taxon>
        <taxon>Mycobacteriales</taxon>
        <taxon>Mycobacteriaceae</taxon>
        <taxon>Mycolicibacterium</taxon>
    </lineage>
</organism>
<proteinExistence type="predicted"/>
<protein>
    <submittedName>
        <fullName evidence="2">VOC family protein</fullName>
    </submittedName>
</protein>
<accession>A0A9X2YTH6</accession>
<evidence type="ECO:0000259" key="1">
    <source>
        <dbReference type="PROSITE" id="PS51819"/>
    </source>
</evidence>
<dbReference type="EMBL" id="JACKSJ010000218">
    <property type="protein sequence ID" value="MCV7172894.1"/>
    <property type="molecule type" value="Genomic_DNA"/>
</dbReference>
<dbReference type="RefSeq" id="WP_264015053.1">
    <property type="nucleotide sequence ID" value="NZ_JACKSJ010000218.1"/>
</dbReference>
<feature type="domain" description="VOC" evidence="1">
    <location>
        <begin position="7"/>
        <end position="133"/>
    </location>
</feature>
<dbReference type="PANTHER" id="PTHR34109:SF1">
    <property type="entry name" value="VOC DOMAIN-CONTAINING PROTEIN"/>
    <property type="match status" value="1"/>
</dbReference>
<reference evidence="2" key="2">
    <citation type="journal article" date="2022" name="BMC Genomics">
        <title>Comparative genome analysis of mycobacteria focusing on tRNA and non-coding RNA.</title>
        <authorList>
            <person name="Behra P.R.K."/>
            <person name="Pettersson B.M.F."/>
            <person name="Ramesh M."/>
            <person name="Das S."/>
            <person name="Dasgupta S."/>
            <person name="Kirsebom L.A."/>
        </authorList>
    </citation>
    <scope>NUCLEOTIDE SEQUENCE</scope>
    <source>
        <strain evidence="2">DSM 44615</strain>
    </source>
</reference>
<keyword evidence="3" id="KW-1185">Reference proteome</keyword>
<comment type="caution">
    <text evidence="2">The sequence shown here is derived from an EMBL/GenBank/DDBJ whole genome shotgun (WGS) entry which is preliminary data.</text>
</comment>
<evidence type="ECO:0000313" key="2">
    <source>
        <dbReference type="EMBL" id="MCV7172894.1"/>
    </source>
</evidence>
<dbReference type="InterPro" id="IPR029068">
    <property type="entry name" value="Glyas_Bleomycin-R_OHBP_Dase"/>
</dbReference>
<dbReference type="AlphaFoldDB" id="A0A9X2YTH6"/>
<reference evidence="2" key="1">
    <citation type="submission" date="2020-07" db="EMBL/GenBank/DDBJ databases">
        <authorList>
            <person name="Pettersson B.M.F."/>
            <person name="Behra P.R.K."/>
            <person name="Ramesh M."/>
            <person name="Das S."/>
            <person name="Dasgupta S."/>
            <person name="Kirsebom L.A."/>
        </authorList>
    </citation>
    <scope>NUCLEOTIDE SEQUENCE</scope>
    <source>
        <strain evidence="2">DSM 44615</strain>
    </source>
</reference>
<dbReference type="PANTHER" id="PTHR34109">
    <property type="entry name" value="BNAUNNG04460D PROTEIN-RELATED"/>
    <property type="match status" value="1"/>
</dbReference>
<dbReference type="Pfam" id="PF00903">
    <property type="entry name" value="Glyoxalase"/>
    <property type="match status" value="1"/>
</dbReference>
<dbReference type="Gene3D" id="3.30.720.110">
    <property type="match status" value="1"/>
</dbReference>
<dbReference type="InterPro" id="IPR037523">
    <property type="entry name" value="VOC_core"/>
</dbReference>
<sequence length="150" mass="16323">MAIEVQPAVSPSLVVDDAAAAIDFYVKAFDATEYGRVPGPDGKLVHAALNINGSMVMLNDDFPEMTEGKSMTPTSLGGTPVTIHLTVTDVEAKFQRAVDAGATVLSPLEDAFWGDRYGVLRDPFGHYWSMGQPMREVSMEEIEEAMKQQQ</sequence>
<dbReference type="CDD" id="cd07246">
    <property type="entry name" value="VOC_like"/>
    <property type="match status" value="1"/>
</dbReference>
<gene>
    <name evidence="2" type="ORF">H7I41_23495</name>
</gene>
<evidence type="ECO:0000313" key="3">
    <source>
        <dbReference type="Proteomes" id="UP001140293"/>
    </source>
</evidence>
<dbReference type="SUPFAM" id="SSF54593">
    <property type="entry name" value="Glyoxalase/Bleomycin resistance protein/Dihydroxybiphenyl dioxygenase"/>
    <property type="match status" value="1"/>
</dbReference>
<dbReference type="PROSITE" id="PS51819">
    <property type="entry name" value="VOC"/>
    <property type="match status" value="1"/>
</dbReference>
<dbReference type="InterPro" id="IPR004360">
    <property type="entry name" value="Glyas_Fos-R_dOase_dom"/>
</dbReference>
<name>A0A9X2YTH6_9MYCO</name>